<dbReference type="InterPro" id="IPR000600">
    <property type="entry name" value="ROK"/>
</dbReference>
<dbReference type="RefSeq" id="WP_092371206.1">
    <property type="nucleotide sequence ID" value="NZ_DAINWJ010000555.1"/>
</dbReference>
<dbReference type="InterPro" id="IPR043129">
    <property type="entry name" value="ATPase_NBD"/>
</dbReference>
<dbReference type="Proteomes" id="UP000198508">
    <property type="component" value="Unassembled WGS sequence"/>
</dbReference>
<dbReference type="PANTHER" id="PTHR18964">
    <property type="entry name" value="ROK (REPRESSOR, ORF, KINASE) FAMILY"/>
    <property type="match status" value="1"/>
</dbReference>
<organism evidence="2 3">
    <name type="scientific">Enterocloster lavalensis</name>
    <dbReference type="NCBI Taxonomy" id="460384"/>
    <lineage>
        <taxon>Bacteria</taxon>
        <taxon>Bacillati</taxon>
        <taxon>Bacillota</taxon>
        <taxon>Clostridia</taxon>
        <taxon>Lachnospirales</taxon>
        <taxon>Lachnospiraceae</taxon>
        <taxon>Enterocloster</taxon>
    </lineage>
</organism>
<dbReference type="PANTHER" id="PTHR18964:SF149">
    <property type="entry name" value="BIFUNCTIONAL UDP-N-ACETYLGLUCOSAMINE 2-EPIMERASE_N-ACETYLMANNOSAMINE KINASE"/>
    <property type="match status" value="1"/>
</dbReference>
<dbReference type="STRING" id="460384.SAMN05216313_1478"/>
<name>A0A1I0K447_9FIRM</name>
<dbReference type="SUPFAM" id="SSF53067">
    <property type="entry name" value="Actin-like ATPase domain"/>
    <property type="match status" value="1"/>
</dbReference>
<keyword evidence="2" id="KW-0808">Transferase</keyword>
<accession>A0A1I0K447</accession>
<keyword evidence="3" id="KW-1185">Reference proteome</keyword>
<comment type="similarity">
    <text evidence="1">Belongs to the ROK (NagC/XylR) family.</text>
</comment>
<evidence type="ECO:0000313" key="3">
    <source>
        <dbReference type="Proteomes" id="UP000198508"/>
    </source>
</evidence>
<reference evidence="3" key="1">
    <citation type="submission" date="2016-10" db="EMBL/GenBank/DDBJ databases">
        <authorList>
            <person name="Varghese N."/>
            <person name="Submissions S."/>
        </authorList>
    </citation>
    <scope>NUCLEOTIDE SEQUENCE [LARGE SCALE GENOMIC DNA]</scope>
    <source>
        <strain evidence="3">NLAE-zl-G277</strain>
    </source>
</reference>
<dbReference type="EMBL" id="FOIM01000047">
    <property type="protein sequence ID" value="SEU18564.1"/>
    <property type="molecule type" value="Genomic_DNA"/>
</dbReference>
<proteinExistence type="inferred from homology"/>
<keyword evidence="2" id="KW-0418">Kinase</keyword>
<evidence type="ECO:0000256" key="1">
    <source>
        <dbReference type="ARBA" id="ARBA00006479"/>
    </source>
</evidence>
<sequence>MDRKVILSVDVGGSKYVVGLVRENGQIICKRRYNWRHISADSVVEQITEAMQQAIRENQGVQISAVGMTIPGLVDPAAGVWVSARFMGIYGLHIGRILTERFGYRVFLDNDCNASAIAERMYGVCKRTDHFIYLTVSNSIGGALYLNGELYRGAFGNAGEIGECYVDEGLDGSGRRDALENFASGRGLAATYVKLGGSPKIDGEAPEGLTISRLAQKGDPVALKAFEMEGRYLGQVIAMCCSVLDPEKVILGGGVALAFDQYKEPLIRTVKQELNIGGKTIPLIRPTGLGDDGGLLGAAAVAVLELNHFG</sequence>
<dbReference type="GeneID" id="93280277"/>
<dbReference type="GO" id="GO:0016301">
    <property type="term" value="F:kinase activity"/>
    <property type="evidence" value="ECO:0007669"/>
    <property type="project" value="UniProtKB-KW"/>
</dbReference>
<evidence type="ECO:0000313" key="2">
    <source>
        <dbReference type="EMBL" id="SEU18564.1"/>
    </source>
</evidence>
<dbReference type="AlphaFoldDB" id="A0A1I0K447"/>
<gene>
    <name evidence="2" type="ORF">SAMN05216313_1478</name>
</gene>
<protein>
    <submittedName>
        <fullName evidence="2">Glucokinase</fullName>
    </submittedName>
</protein>
<dbReference type="Pfam" id="PF00480">
    <property type="entry name" value="ROK"/>
    <property type="match status" value="1"/>
</dbReference>
<dbReference type="Gene3D" id="3.30.420.40">
    <property type="match status" value="2"/>
</dbReference>